<reference evidence="3 5" key="2">
    <citation type="submission" date="2019-08" db="EMBL/GenBank/DDBJ databases">
        <title>In-depth cultivation of the pig gut microbiome towards novel bacterial diversity and tailored functional studies.</title>
        <authorList>
            <person name="Wylensek D."/>
            <person name="Hitch T.C.A."/>
            <person name="Clavel T."/>
        </authorList>
    </citation>
    <scope>NUCLEOTIDE SEQUENCE [LARGE SCALE GENOMIC DNA]</scope>
    <source>
        <strain evidence="3 5">WCA3-601-WT-6J</strain>
    </source>
</reference>
<keyword evidence="1" id="KW-0812">Transmembrane</keyword>
<comment type="caution">
    <text evidence="2">The sequence shown here is derived from an EMBL/GenBank/DDBJ whole genome shotgun (WGS) entry which is preliminary data.</text>
</comment>
<feature type="transmembrane region" description="Helical" evidence="1">
    <location>
        <begin position="54"/>
        <end position="73"/>
    </location>
</feature>
<proteinExistence type="predicted"/>
<evidence type="ECO:0000313" key="4">
    <source>
        <dbReference type="Proteomes" id="UP000053433"/>
    </source>
</evidence>
<evidence type="ECO:0000313" key="2">
    <source>
        <dbReference type="EMBL" id="KUE77362.1"/>
    </source>
</evidence>
<dbReference type="EMBL" id="LMUA01000003">
    <property type="protein sequence ID" value="KUE77362.1"/>
    <property type="molecule type" value="Genomic_DNA"/>
</dbReference>
<evidence type="ECO:0000313" key="5">
    <source>
        <dbReference type="Proteomes" id="UP000431913"/>
    </source>
</evidence>
<name>A0A0W7TU40_9FIRM</name>
<dbReference type="EMBL" id="VUNJ01000001">
    <property type="protein sequence ID" value="MST90506.1"/>
    <property type="molecule type" value="Genomic_DNA"/>
</dbReference>
<protein>
    <recommendedName>
        <fullName evidence="6">DUF3784 domain-containing protein</fullName>
    </recommendedName>
</protein>
<gene>
    <name evidence="2" type="ORF">ASJ35_03580</name>
    <name evidence="3" type="ORF">FYJ76_00915</name>
</gene>
<evidence type="ECO:0000256" key="1">
    <source>
        <dbReference type="SAM" id="Phobius"/>
    </source>
</evidence>
<sequence>MEPVLFAAGCFTAAVALAAGIYASFTARGKRPVLSNSYWFSVLKRENANKKAEYRLVTVVFSCLSAIFLLLTVEIFTQWPWTAALRWALIAFVLIYALADAFRTVLKGSKT</sequence>
<keyword evidence="1" id="KW-0472">Membrane</keyword>
<keyword evidence="1" id="KW-1133">Transmembrane helix</keyword>
<dbReference type="Proteomes" id="UP000053433">
    <property type="component" value="Unassembled WGS sequence"/>
</dbReference>
<accession>A0A0W7TU40</accession>
<dbReference type="AlphaFoldDB" id="A0A0W7TU40"/>
<feature type="transmembrane region" description="Helical" evidence="1">
    <location>
        <begin position="6"/>
        <end position="25"/>
    </location>
</feature>
<feature type="transmembrane region" description="Helical" evidence="1">
    <location>
        <begin position="85"/>
        <end position="106"/>
    </location>
</feature>
<dbReference type="RefSeq" id="WP_154521183.1">
    <property type="nucleotide sequence ID" value="NZ_CAUBPW010000024.1"/>
</dbReference>
<organism evidence="2 4">
    <name type="scientific">Ruthenibacterium lactatiformans</name>
    <dbReference type="NCBI Taxonomy" id="1550024"/>
    <lineage>
        <taxon>Bacteria</taxon>
        <taxon>Bacillati</taxon>
        <taxon>Bacillota</taxon>
        <taxon>Clostridia</taxon>
        <taxon>Eubacteriales</taxon>
        <taxon>Oscillospiraceae</taxon>
        <taxon>Ruthenibacterium</taxon>
    </lineage>
</organism>
<dbReference type="Proteomes" id="UP000431913">
    <property type="component" value="Unassembled WGS sequence"/>
</dbReference>
<dbReference type="GeneID" id="42858468"/>
<evidence type="ECO:0008006" key="6">
    <source>
        <dbReference type="Google" id="ProtNLM"/>
    </source>
</evidence>
<reference evidence="2 4" key="1">
    <citation type="submission" date="2015-10" db="EMBL/GenBank/DDBJ databases">
        <title>A novel member of the family Ruminococcaceae isolated from human faeces.</title>
        <authorList>
            <person name="Shkoporov A.N."/>
            <person name="Chaplin A.V."/>
            <person name="Motuzova O.V."/>
            <person name="Kafarskaia L.I."/>
            <person name="Efimov B.A."/>
        </authorList>
    </citation>
    <scope>NUCLEOTIDE SEQUENCE [LARGE SCALE GENOMIC DNA]</scope>
    <source>
        <strain evidence="2 4">668</strain>
    </source>
</reference>
<evidence type="ECO:0000313" key="3">
    <source>
        <dbReference type="EMBL" id="MST90506.1"/>
    </source>
</evidence>